<feature type="transmembrane region" description="Helical" evidence="7">
    <location>
        <begin position="425"/>
        <end position="448"/>
    </location>
</feature>
<keyword evidence="11" id="KW-1185">Reference proteome</keyword>
<dbReference type="Pfam" id="PF12400">
    <property type="entry name" value="STIMATE"/>
    <property type="match status" value="1"/>
</dbReference>
<evidence type="ECO:0000313" key="10">
    <source>
        <dbReference type="EMBL" id="WPH00575.1"/>
    </source>
</evidence>
<keyword evidence="8" id="KW-0732">Signal</keyword>
<feature type="chain" id="PRO_5042958511" description="peptidylprolyl isomerase" evidence="8">
    <location>
        <begin position="24"/>
        <end position="557"/>
    </location>
</feature>
<dbReference type="GO" id="GO:0016020">
    <property type="term" value="C:membrane"/>
    <property type="evidence" value="ECO:0007669"/>
    <property type="project" value="TreeGrafter"/>
</dbReference>
<dbReference type="SUPFAM" id="SSF54534">
    <property type="entry name" value="FKBP-like"/>
    <property type="match status" value="1"/>
</dbReference>
<dbReference type="PANTHER" id="PTHR31735:SF1">
    <property type="entry name" value="VACUOLAR MEMBRANE PROTEIN YPL162C"/>
    <property type="match status" value="1"/>
</dbReference>
<keyword evidence="3 5" id="KW-0697">Rotamase</keyword>
<evidence type="ECO:0000256" key="8">
    <source>
        <dbReference type="SAM" id="SignalP"/>
    </source>
</evidence>
<feature type="transmembrane region" description="Helical" evidence="7">
    <location>
        <begin position="468"/>
        <end position="487"/>
    </location>
</feature>
<dbReference type="PROSITE" id="PS50059">
    <property type="entry name" value="FKBP_PPIASE"/>
    <property type="match status" value="1"/>
</dbReference>
<name>A0AAQ3M491_9PEZI</name>
<protein>
    <recommendedName>
        <fullName evidence="2 5">peptidylprolyl isomerase</fullName>
        <ecNumber evidence="2 5">5.2.1.8</ecNumber>
    </recommendedName>
</protein>
<feature type="signal peptide" evidence="8">
    <location>
        <begin position="1"/>
        <end position="23"/>
    </location>
</feature>
<gene>
    <name evidence="10" type="ORF">R9X50_00340500</name>
</gene>
<comment type="catalytic activity">
    <reaction evidence="1 5">
        <text>[protein]-peptidylproline (omega=180) = [protein]-peptidylproline (omega=0)</text>
        <dbReference type="Rhea" id="RHEA:16237"/>
        <dbReference type="Rhea" id="RHEA-COMP:10747"/>
        <dbReference type="Rhea" id="RHEA-COMP:10748"/>
        <dbReference type="ChEBI" id="CHEBI:83833"/>
        <dbReference type="ChEBI" id="CHEBI:83834"/>
        <dbReference type="EC" id="5.2.1.8"/>
    </reaction>
</comment>
<feature type="domain" description="PPIase FKBP-type" evidence="9">
    <location>
        <begin position="46"/>
        <end position="134"/>
    </location>
</feature>
<keyword evidence="7" id="KW-0472">Membrane</keyword>
<sequence length="557" mass="60405">MRLFSVLPETLLLLLSSAAPAFAADQDGFQVEKTVNATCSRPSKHGDRIAVNYRGTLQATGAEFDASYNRNQAFIFTLGVGKVIKGWDKGLLDMCPGEARRLTIPPEMAYGDRNMGVIPPGSTLIFDTEMVEIIGVKQDPLATTFLESLPASSPVATVTEPFGSLMSDDRWSDATATLQSVETNSVPSMTEDRWNDPTAASTASQSVKTAHASSSVTDHRTLEPTTSPDDSRLSFDHSQDNSSDDTELLATPLKDSSKPSDDGPPAPPAECHLLGPFALLVQGALGAMAILSLVWKRYRETPKRPWKIFFFDVSKQVFGSMLTHILNLAMSMLGSVAIVNAAEVAASTAAAGKDESTRTPNPCSFYLLNLAIDTTIGIPVLYLLLKVLHAAALHTPLADPPASIKSGNYSPPGEKPKATWWLKQLTIYFLGLVGMKLFVFFLFQALPWLPWVGDWALRWTKGNEALEVTFAMFIFPLAMNAVQYWIIDNFIMDKEREKGYEAVHDVEDGDGSDDGATSRLMGSTAGLNSDDEAGPVHHVRAKDVGASRKMSPPGKTD</sequence>
<evidence type="ECO:0000256" key="4">
    <source>
        <dbReference type="ARBA" id="ARBA00023235"/>
    </source>
</evidence>
<feature type="compositionally biased region" description="Polar residues" evidence="6">
    <location>
        <begin position="198"/>
        <end position="216"/>
    </location>
</feature>
<dbReference type="InterPro" id="IPR022127">
    <property type="entry name" value="STIMATE/YPL162C"/>
</dbReference>
<evidence type="ECO:0000256" key="1">
    <source>
        <dbReference type="ARBA" id="ARBA00000971"/>
    </source>
</evidence>
<evidence type="ECO:0000256" key="2">
    <source>
        <dbReference type="ARBA" id="ARBA00013194"/>
    </source>
</evidence>
<keyword evidence="4 5" id="KW-0413">Isomerase</keyword>
<evidence type="ECO:0000259" key="9">
    <source>
        <dbReference type="PROSITE" id="PS50059"/>
    </source>
</evidence>
<evidence type="ECO:0000256" key="6">
    <source>
        <dbReference type="SAM" id="MobiDB-lite"/>
    </source>
</evidence>
<organism evidence="10 11">
    <name type="scientific">Acrodontium crateriforme</name>
    <dbReference type="NCBI Taxonomy" id="150365"/>
    <lineage>
        <taxon>Eukaryota</taxon>
        <taxon>Fungi</taxon>
        <taxon>Dikarya</taxon>
        <taxon>Ascomycota</taxon>
        <taxon>Pezizomycotina</taxon>
        <taxon>Dothideomycetes</taxon>
        <taxon>Dothideomycetidae</taxon>
        <taxon>Mycosphaerellales</taxon>
        <taxon>Teratosphaeriaceae</taxon>
        <taxon>Acrodontium</taxon>
    </lineage>
</organism>
<feature type="transmembrane region" description="Helical" evidence="7">
    <location>
        <begin position="273"/>
        <end position="295"/>
    </location>
</feature>
<keyword evidence="7" id="KW-0812">Transmembrane</keyword>
<evidence type="ECO:0000256" key="7">
    <source>
        <dbReference type="SAM" id="Phobius"/>
    </source>
</evidence>
<feature type="compositionally biased region" description="Basic and acidic residues" evidence="6">
    <location>
        <begin position="229"/>
        <end position="239"/>
    </location>
</feature>
<accession>A0AAQ3M491</accession>
<feature type="transmembrane region" description="Helical" evidence="7">
    <location>
        <begin position="325"/>
        <end position="346"/>
    </location>
</feature>
<dbReference type="InterPro" id="IPR001179">
    <property type="entry name" value="PPIase_FKBP_dom"/>
</dbReference>
<dbReference type="AlphaFoldDB" id="A0AAQ3M491"/>
<dbReference type="InterPro" id="IPR046357">
    <property type="entry name" value="PPIase_dom_sf"/>
</dbReference>
<dbReference type="Gene3D" id="3.10.50.40">
    <property type="match status" value="1"/>
</dbReference>
<reference evidence="10 11" key="1">
    <citation type="submission" date="2023-11" db="EMBL/GenBank/DDBJ databases">
        <title>An acidophilic fungus is an integral part of prey digestion in a carnivorous sundew plant.</title>
        <authorList>
            <person name="Tsai I.J."/>
        </authorList>
    </citation>
    <scope>NUCLEOTIDE SEQUENCE [LARGE SCALE GENOMIC DNA]</scope>
    <source>
        <strain evidence="10">169a</strain>
    </source>
</reference>
<feature type="region of interest" description="Disordered" evidence="6">
    <location>
        <begin position="181"/>
        <end position="269"/>
    </location>
</feature>
<keyword evidence="7" id="KW-1133">Transmembrane helix</keyword>
<evidence type="ECO:0000256" key="3">
    <source>
        <dbReference type="ARBA" id="ARBA00023110"/>
    </source>
</evidence>
<dbReference type="FunFam" id="3.10.50.40:FF:000006">
    <property type="entry name" value="Peptidyl-prolyl cis-trans isomerase"/>
    <property type="match status" value="1"/>
</dbReference>
<proteinExistence type="predicted"/>
<evidence type="ECO:0000256" key="5">
    <source>
        <dbReference type="PROSITE-ProRule" id="PRU00277"/>
    </source>
</evidence>
<dbReference type="EMBL" id="CP138583">
    <property type="protein sequence ID" value="WPH00575.1"/>
    <property type="molecule type" value="Genomic_DNA"/>
</dbReference>
<dbReference type="GO" id="GO:0003755">
    <property type="term" value="F:peptidyl-prolyl cis-trans isomerase activity"/>
    <property type="evidence" value="ECO:0007669"/>
    <property type="project" value="UniProtKB-KW"/>
</dbReference>
<feature type="transmembrane region" description="Helical" evidence="7">
    <location>
        <begin position="366"/>
        <end position="385"/>
    </location>
</feature>
<dbReference type="PANTHER" id="PTHR31735">
    <property type="entry name" value="VACUOLAR MEMBRANE PROTEIN YPL162C"/>
    <property type="match status" value="1"/>
</dbReference>
<dbReference type="Pfam" id="PF00254">
    <property type="entry name" value="FKBP_C"/>
    <property type="match status" value="1"/>
</dbReference>
<feature type="region of interest" description="Disordered" evidence="6">
    <location>
        <begin position="505"/>
        <end position="557"/>
    </location>
</feature>
<dbReference type="Proteomes" id="UP001303373">
    <property type="component" value="Chromosome 4"/>
</dbReference>
<dbReference type="EC" id="5.2.1.8" evidence="2 5"/>
<evidence type="ECO:0000313" key="11">
    <source>
        <dbReference type="Proteomes" id="UP001303373"/>
    </source>
</evidence>